<dbReference type="InterPro" id="IPR036291">
    <property type="entry name" value="NAD(P)-bd_dom_sf"/>
</dbReference>
<dbReference type="Gene3D" id="3.40.50.720">
    <property type="entry name" value="NAD(P)-binding Rossmann-like Domain"/>
    <property type="match status" value="1"/>
</dbReference>
<keyword evidence="2" id="KW-0560">Oxidoreductase</keyword>
<dbReference type="SUPFAM" id="SSF51735">
    <property type="entry name" value="NAD(P)-binding Rossmann-fold domains"/>
    <property type="match status" value="1"/>
</dbReference>
<dbReference type="PRINTS" id="PR00081">
    <property type="entry name" value="GDHRDH"/>
</dbReference>
<accession>A0A8T2V4U3</accession>
<dbReference type="PANTHER" id="PTHR24320">
    <property type="entry name" value="RETINOL DEHYDROGENASE"/>
    <property type="match status" value="1"/>
</dbReference>
<evidence type="ECO:0000313" key="4">
    <source>
        <dbReference type="EMBL" id="KAH7443521.1"/>
    </source>
</evidence>
<evidence type="ECO:0000256" key="2">
    <source>
        <dbReference type="ARBA" id="ARBA00023002"/>
    </source>
</evidence>
<evidence type="ECO:0000256" key="3">
    <source>
        <dbReference type="RuleBase" id="RU000363"/>
    </source>
</evidence>
<protein>
    <submittedName>
        <fullName evidence="4">Uncharacterized protein</fullName>
    </submittedName>
</protein>
<gene>
    <name evidence="4" type="ORF">KP509_02G038700</name>
</gene>
<comment type="caution">
    <text evidence="4">The sequence shown here is derived from an EMBL/GenBank/DDBJ whole genome shotgun (WGS) entry which is preliminary data.</text>
</comment>
<name>A0A8T2V4U3_CERRI</name>
<dbReference type="GO" id="GO:0016491">
    <property type="term" value="F:oxidoreductase activity"/>
    <property type="evidence" value="ECO:0007669"/>
    <property type="project" value="UniProtKB-KW"/>
</dbReference>
<organism evidence="4 5">
    <name type="scientific">Ceratopteris richardii</name>
    <name type="common">Triangle waterfern</name>
    <dbReference type="NCBI Taxonomy" id="49495"/>
    <lineage>
        <taxon>Eukaryota</taxon>
        <taxon>Viridiplantae</taxon>
        <taxon>Streptophyta</taxon>
        <taxon>Embryophyta</taxon>
        <taxon>Tracheophyta</taxon>
        <taxon>Polypodiopsida</taxon>
        <taxon>Polypodiidae</taxon>
        <taxon>Polypodiales</taxon>
        <taxon>Pteridineae</taxon>
        <taxon>Pteridaceae</taxon>
        <taxon>Parkerioideae</taxon>
        <taxon>Ceratopteris</taxon>
    </lineage>
</organism>
<dbReference type="OMA" id="MLSAYCH"/>
<evidence type="ECO:0000256" key="1">
    <source>
        <dbReference type="ARBA" id="ARBA00006484"/>
    </source>
</evidence>
<dbReference type="InterPro" id="IPR002347">
    <property type="entry name" value="SDR_fam"/>
</dbReference>
<dbReference type="OrthoDB" id="191139at2759"/>
<dbReference type="Proteomes" id="UP000825935">
    <property type="component" value="Chromosome 2"/>
</dbReference>
<sequence>MKSGKRYRRISQMISSGMSWYEWLGGILRIANEALFQRFYTRHLPKRLLLPKLTGLTCIVTGATSGIGLETAKQLAESGAHVVLACRNTRAAETLIQEWLKKTDTALKVEVMQLNLLSLSSVRSFCTAWNARNEPIHVLINNAGICSLGTPQKFSDDGFEEHMQVNHLAPALLTLLLLPSLRRCSSRIVNVSSDVECLGSVDPDDLNFTSGRREYSSLAAYSGSKLAQIYFTSVLESRLRLQPGIHAMCVNPGIVTTNVTRTLPKVVQASHRQNTFLFFNPTEGSRSVLFCATAQQPVDYANKRRSDNSTLCPLFSSDCKPRMKALKIDELDKVLKVWDKTLELIGVSEDYLVNLFASPLSEKSQ</sequence>
<dbReference type="PANTHER" id="PTHR24320:SF148">
    <property type="entry name" value="NAD(P)-BINDING ROSSMANN-FOLD SUPERFAMILY PROTEIN"/>
    <property type="match status" value="1"/>
</dbReference>
<dbReference type="PRINTS" id="PR00080">
    <property type="entry name" value="SDRFAMILY"/>
</dbReference>
<proteinExistence type="inferred from homology"/>
<comment type="similarity">
    <text evidence="1 3">Belongs to the short-chain dehydrogenases/reductases (SDR) family.</text>
</comment>
<keyword evidence="5" id="KW-1185">Reference proteome</keyword>
<dbReference type="EMBL" id="CM035407">
    <property type="protein sequence ID" value="KAH7443521.1"/>
    <property type="molecule type" value="Genomic_DNA"/>
</dbReference>
<dbReference type="Pfam" id="PF00106">
    <property type="entry name" value="adh_short"/>
    <property type="match status" value="1"/>
</dbReference>
<reference evidence="4" key="1">
    <citation type="submission" date="2021-08" db="EMBL/GenBank/DDBJ databases">
        <title>WGS assembly of Ceratopteris richardii.</title>
        <authorList>
            <person name="Marchant D.B."/>
            <person name="Chen G."/>
            <person name="Jenkins J."/>
            <person name="Shu S."/>
            <person name="Leebens-Mack J."/>
            <person name="Grimwood J."/>
            <person name="Schmutz J."/>
            <person name="Soltis P."/>
            <person name="Soltis D."/>
            <person name="Chen Z.-H."/>
        </authorList>
    </citation>
    <scope>NUCLEOTIDE SEQUENCE</scope>
    <source>
        <strain evidence="4">Whitten #5841</strain>
        <tissue evidence="4">Leaf</tissue>
    </source>
</reference>
<evidence type="ECO:0000313" key="5">
    <source>
        <dbReference type="Proteomes" id="UP000825935"/>
    </source>
</evidence>
<dbReference type="AlphaFoldDB" id="A0A8T2V4U3"/>